<feature type="region of interest" description="Disordered" evidence="1">
    <location>
        <begin position="196"/>
        <end position="239"/>
    </location>
</feature>
<reference evidence="2" key="1">
    <citation type="submission" date="2019-08" db="EMBL/GenBank/DDBJ databases">
        <authorList>
            <person name="Kucharzyk K."/>
            <person name="Murdoch R.W."/>
            <person name="Higgins S."/>
            <person name="Loffler F."/>
        </authorList>
    </citation>
    <scope>NUCLEOTIDE SEQUENCE</scope>
</reference>
<name>A0A645AAI8_9ZZZZ</name>
<dbReference type="EMBL" id="VSSQ01012640">
    <property type="protein sequence ID" value="MPM49708.1"/>
    <property type="molecule type" value="Genomic_DNA"/>
</dbReference>
<feature type="compositionally biased region" description="Low complexity" evidence="1">
    <location>
        <begin position="9"/>
        <end position="18"/>
    </location>
</feature>
<comment type="caution">
    <text evidence="2">The sequence shown here is derived from an EMBL/GenBank/DDBJ whole genome shotgun (WGS) entry which is preliminary data.</text>
</comment>
<accession>A0A645AAI8</accession>
<dbReference type="AlphaFoldDB" id="A0A645AAI8"/>
<protein>
    <submittedName>
        <fullName evidence="2">Uncharacterized protein</fullName>
    </submittedName>
</protein>
<organism evidence="2">
    <name type="scientific">bioreactor metagenome</name>
    <dbReference type="NCBI Taxonomy" id="1076179"/>
    <lineage>
        <taxon>unclassified sequences</taxon>
        <taxon>metagenomes</taxon>
        <taxon>ecological metagenomes</taxon>
    </lineage>
</organism>
<sequence length="239" mass="26033">MGGESEAIPQGPGQQPCPGRRPHQRERGDLDRDGGRAGALADDDVDPEVLHRQVEQFFGGPAHPMDFVQEEYFALGKPRQDGGQITGVLDGRSRGDVQRHPHLVGDDHRQGGLAQPWRARQEYMIGSTPPVSGGLQHQAELVDNTRLTFEIVQRRGTQCALAGDLVGRRPRVNRGMGHSAGLLRLGPAFAVLPSSAYPARSAGCRPPAERSSPRRHRHPSTTSQDPADRRRPARATTPN</sequence>
<evidence type="ECO:0000313" key="2">
    <source>
        <dbReference type="EMBL" id="MPM49708.1"/>
    </source>
</evidence>
<proteinExistence type="predicted"/>
<gene>
    <name evidence="2" type="ORF">SDC9_96438</name>
</gene>
<feature type="compositionally biased region" description="Basic and acidic residues" evidence="1">
    <location>
        <begin position="25"/>
        <end position="35"/>
    </location>
</feature>
<feature type="region of interest" description="Disordered" evidence="1">
    <location>
        <begin position="1"/>
        <end position="48"/>
    </location>
</feature>
<evidence type="ECO:0000256" key="1">
    <source>
        <dbReference type="SAM" id="MobiDB-lite"/>
    </source>
</evidence>